<protein>
    <recommendedName>
        <fullName evidence="1">UPF0303 protein KIH74_27025</fullName>
    </recommendedName>
</protein>
<dbReference type="InterPro" id="IPR010371">
    <property type="entry name" value="YBR137W-like"/>
</dbReference>
<dbReference type="PIRSF" id="PIRSF008757">
    <property type="entry name" value="UCP008757"/>
    <property type="match status" value="1"/>
</dbReference>
<proteinExistence type="inferred from homology"/>
<dbReference type="Proteomes" id="UP001197247">
    <property type="component" value="Unassembled WGS sequence"/>
</dbReference>
<accession>A0ABS5TNF6</accession>
<dbReference type="InterPro" id="IPR005624">
    <property type="entry name" value="PduO/GlcC-like"/>
</dbReference>
<keyword evidence="3" id="KW-1185">Reference proteome</keyword>
<dbReference type="SUPFAM" id="SSF143744">
    <property type="entry name" value="GlcG-like"/>
    <property type="match status" value="1"/>
</dbReference>
<name>A0ABS5TNF6_9ACTN</name>
<dbReference type="RefSeq" id="WP_214159168.1">
    <property type="nucleotide sequence ID" value="NZ_JAHBAY010000013.1"/>
</dbReference>
<dbReference type="PANTHER" id="PTHR28255:SF1">
    <property type="entry name" value="UPF0303 PROTEIN YBR137W"/>
    <property type="match status" value="1"/>
</dbReference>
<comment type="similarity">
    <text evidence="1">Belongs to the UPF0303 family.</text>
</comment>
<dbReference type="Gene3D" id="3.30.450.150">
    <property type="entry name" value="Haem-degrading domain"/>
    <property type="match status" value="1"/>
</dbReference>
<reference evidence="2 3" key="1">
    <citation type="submission" date="2021-05" db="EMBL/GenBank/DDBJ databases">
        <title>Kineosporia and Streptomyces sp. nov. two new marine actinobacteria isolated from Coral.</title>
        <authorList>
            <person name="Buangrab K."/>
            <person name="Sutthacheep M."/>
            <person name="Yeemin T."/>
            <person name="Harunari E."/>
            <person name="Igarashi Y."/>
            <person name="Kanchanasin P."/>
            <person name="Tanasupawat S."/>
            <person name="Phongsopitanun W."/>
        </authorList>
    </citation>
    <scope>NUCLEOTIDE SEQUENCE [LARGE SCALE GENOMIC DNA]</scope>
    <source>
        <strain evidence="2 3">J2-2</strain>
    </source>
</reference>
<gene>
    <name evidence="2" type="ORF">KIH74_27025</name>
</gene>
<comment type="caution">
    <text evidence="2">The sequence shown here is derived from an EMBL/GenBank/DDBJ whole genome shotgun (WGS) entry which is preliminary data.</text>
</comment>
<dbReference type="PANTHER" id="PTHR28255">
    <property type="match status" value="1"/>
</dbReference>
<dbReference type="Pfam" id="PF03928">
    <property type="entry name" value="HbpS-like"/>
    <property type="match status" value="1"/>
</dbReference>
<sequence>MANDDLTAMIEELEDQERRLRLPGFDNDDAWQIGIILVETAASRRAPVTVDLRRNGQQLFHYALPGTNADNDAWIARKAAVVDRFGFSSLLVGRQALASGVTFEERFRLDPDRYAAHGGSFPVHVHGVGVIGTITVSGLPEVEDHMMVVAGLEQYLDDLAKN</sequence>
<dbReference type="NCBIfam" id="NF002696">
    <property type="entry name" value="PRK02487.1-5"/>
    <property type="match status" value="1"/>
</dbReference>
<evidence type="ECO:0000256" key="1">
    <source>
        <dbReference type="HAMAP-Rule" id="MF_00761"/>
    </source>
</evidence>
<evidence type="ECO:0000313" key="3">
    <source>
        <dbReference type="Proteomes" id="UP001197247"/>
    </source>
</evidence>
<evidence type="ECO:0000313" key="2">
    <source>
        <dbReference type="EMBL" id="MBT0772626.1"/>
    </source>
</evidence>
<dbReference type="HAMAP" id="MF_00761">
    <property type="entry name" value="UPF0303"/>
    <property type="match status" value="1"/>
</dbReference>
<dbReference type="EMBL" id="JAHBAY010000013">
    <property type="protein sequence ID" value="MBT0772626.1"/>
    <property type="molecule type" value="Genomic_DNA"/>
</dbReference>
<organism evidence="2 3">
    <name type="scientific">Kineosporia corallincola</name>
    <dbReference type="NCBI Taxonomy" id="2835133"/>
    <lineage>
        <taxon>Bacteria</taxon>
        <taxon>Bacillati</taxon>
        <taxon>Actinomycetota</taxon>
        <taxon>Actinomycetes</taxon>
        <taxon>Kineosporiales</taxon>
        <taxon>Kineosporiaceae</taxon>
        <taxon>Kineosporia</taxon>
    </lineage>
</organism>
<dbReference type="InterPro" id="IPR038084">
    <property type="entry name" value="PduO/GlcC-like_sf"/>
</dbReference>